<keyword evidence="3" id="KW-0862">Zinc</keyword>
<comment type="caution">
    <text evidence="9">The sequence shown here is derived from an EMBL/GenBank/DDBJ whole genome shotgun (WGS) entry which is preliminary data.</text>
</comment>
<evidence type="ECO:0000313" key="9">
    <source>
        <dbReference type="EMBL" id="GMI49135.1"/>
    </source>
</evidence>
<feature type="region of interest" description="Disordered" evidence="6">
    <location>
        <begin position="348"/>
        <end position="414"/>
    </location>
</feature>
<feature type="domain" description="RanBP2-type" evidence="8">
    <location>
        <begin position="515"/>
        <end position="544"/>
    </location>
</feature>
<dbReference type="SMART" id="SM00456">
    <property type="entry name" value="WW"/>
    <property type="match status" value="1"/>
</dbReference>
<dbReference type="InterPro" id="IPR001202">
    <property type="entry name" value="WW_dom"/>
</dbReference>
<dbReference type="SMART" id="SM00547">
    <property type="entry name" value="ZnF_RBZ"/>
    <property type="match status" value="2"/>
</dbReference>
<feature type="compositionally biased region" description="Basic and acidic residues" evidence="6">
    <location>
        <begin position="230"/>
        <end position="243"/>
    </location>
</feature>
<dbReference type="PROSITE" id="PS01358">
    <property type="entry name" value="ZF_RANBP2_1"/>
    <property type="match status" value="1"/>
</dbReference>
<dbReference type="Gene3D" id="4.10.1060.10">
    <property type="entry name" value="Zinc finger, RanBP2-type"/>
    <property type="match status" value="1"/>
</dbReference>
<dbReference type="Gene3D" id="2.20.70.10">
    <property type="match status" value="1"/>
</dbReference>
<dbReference type="Proteomes" id="UP001165065">
    <property type="component" value="Unassembled WGS sequence"/>
</dbReference>
<dbReference type="Pfam" id="PF00397">
    <property type="entry name" value="WW"/>
    <property type="match status" value="1"/>
</dbReference>
<reference evidence="10" key="1">
    <citation type="journal article" date="2023" name="Commun. Biol.">
        <title>Genome analysis of Parmales, the sister group of diatoms, reveals the evolutionary specialization of diatoms from phago-mixotrophs to photoautotrophs.</title>
        <authorList>
            <person name="Ban H."/>
            <person name="Sato S."/>
            <person name="Yoshikawa S."/>
            <person name="Yamada K."/>
            <person name="Nakamura Y."/>
            <person name="Ichinomiya M."/>
            <person name="Sato N."/>
            <person name="Blanc-Mathieu R."/>
            <person name="Endo H."/>
            <person name="Kuwata A."/>
            <person name="Ogata H."/>
        </authorList>
    </citation>
    <scope>NUCLEOTIDE SEQUENCE [LARGE SCALE GENOMIC DNA]</scope>
</reference>
<gene>
    <name evidence="9" type="ORF">TrCOL_g12927</name>
</gene>
<evidence type="ECO:0000256" key="5">
    <source>
        <dbReference type="SAM" id="Coils"/>
    </source>
</evidence>
<keyword evidence="10" id="KW-1185">Reference proteome</keyword>
<dbReference type="InterPro" id="IPR001876">
    <property type="entry name" value="Znf_RanBP2"/>
</dbReference>
<evidence type="ECO:0000256" key="1">
    <source>
        <dbReference type="ARBA" id="ARBA00022723"/>
    </source>
</evidence>
<dbReference type="SUPFAM" id="SSF51045">
    <property type="entry name" value="WW domain"/>
    <property type="match status" value="1"/>
</dbReference>
<dbReference type="EMBL" id="BRYA01000469">
    <property type="protein sequence ID" value="GMI49135.1"/>
    <property type="molecule type" value="Genomic_DNA"/>
</dbReference>
<accession>A0A9W7LFH9</accession>
<evidence type="ECO:0000256" key="2">
    <source>
        <dbReference type="ARBA" id="ARBA00022771"/>
    </source>
</evidence>
<proteinExistence type="predicted"/>
<keyword evidence="1" id="KW-0479">Metal-binding</keyword>
<dbReference type="GO" id="GO:0008270">
    <property type="term" value="F:zinc ion binding"/>
    <property type="evidence" value="ECO:0007669"/>
    <property type="project" value="UniProtKB-KW"/>
</dbReference>
<feature type="compositionally biased region" description="Low complexity" evidence="6">
    <location>
        <begin position="403"/>
        <end position="413"/>
    </location>
</feature>
<keyword evidence="5" id="KW-0175">Coiled coil</keyword>
<dbReference type="PROSITE" id="PS50020">
    <property type="entry name" value="WW_DOMAIN_2"/>
    <property type="match status" value="1"/>
</dbReference>
<feature type="compositionally biased region" description="Basic and acidic residues" evidence="6">
    <location>
        <begin position="260"/>
        <end position="273"/>
    </location>
</feature>
<evidence type="ECO:0000256" key="6">
    <source>
        <dbReference type="SAM" id="MobiDB-lite"/>
    </source>
</evidence>
<feature type="region of interest" description="Disordered" evidence="6">
    <location>
        <begin position="75"/>
        <end position="100"/>
    </location>
</feature>
<protein>
    <submittedName>
        <fullName evidence="9">Uncharacterized protein</fullName>
    </submittedName>
</protein>
<feature type="coiled-coil region" evidence="5">
    <location>
        <begin position="419"/>
        <end position="453"/>
    </location>
</feature>
<feature type="domain" description="WW" evidence="7">
    <location>
        <begin position="473"/>
        <end position="507"/>
    </location>
</feature>
<evidence type="ECO:0000256" key="3">
    <source>
        <dbReference type="ARBA" id="ARBA00022833"/>
    </source>
</evidence>
<feature type="region of interest" description="Disordered" evidence="6">
    <location>
        <begin position="229"/>
        <end position="273"/>
    </location>
</feature>
<evidence type="ECO:0000313" key="10">
    <source>
        <dbReference type="Proteomes" id="UP001165065"/>
    </source>
</evidence>
<feature type="region of interest" description="Disordered" evidence="6">
    <location>
        <begin position="496"/>
        <end position="515"/>
    </location>
</feature>
<evidence type="ECO:0000256" key="4">
    <source>
        <dbReference type="PROSITE-ProRule" id="PRU00322"/>
    </source>
</evidence>
<dbReference type="CDD" id="cd00201">
    <property type="entry name" value="WW"/>
    <property type="match status" value="1"/>
</dbReference>
<evidence type="ECO:0000259" key="8">
    <source>
        <dbReference type="PROSITE" id="PS50199"/>
    </source>
</evidence>
<keyword evidence="2 4" id="KW-0863">Zinc-finger</keyword>
<name>A0A9W7LFH9_9STRA</name>
<dbReference type="OrthoDB" id="26679at2759"/>
<evidence type="ECO:0000259" key="7">
    <source>
        <dbReference type="PROSITE" id="PS50020"/>
    </source>
</evidence>
<dbReference type="AlphaFoldDB" id="A0A9W7LFH9"/>
<sequence>MRSCVYPPNVPTLGFTIDSEAATGVVLIDVENEETGMRIGDQIVAVDDCPLPPTFTAGEFATLIAHLKRTSSEPIKLSFHGPDDPPLPPGNPEGSESGDEMDAVLTPMIDSVVNVGLAHLIRKMTANYTDTDGLQAPFSLAVSKAAVESFKRMQRGDERAADPLMNVLSSVVFADTTIQNVTELPSPWALEISNGIQKGVNKMDKQDNGVNTFALAAMSSLLAMPNAMFDEPRERKMKEKWENEKEEEGSETTTTTTTNEQREEREHQSKERKASAQLLLLKAYKEAAGNIKNAKFQRLYQKMAKEDPEIIEELSKEIKKNFGIDLSDLRTHGDKQKELANKKKSIIQEAKKKKKEEEEEALEKKRQAEEAAAIEEEAKAKMRKVMEEKAKEAEAKRKRRNSVAAKKYAAAKEAAAKERAREEAAVKAREEAAARAREEAAAKERAREEAAVKAREEAAAKMIARLNVNVAQQTLPQGWEEKVDPRSGRKYYVNHQTRKTQWERPPPPQQQAARKAGKWTCGVCTLENGTSARNCAVCGRARGAWSCTQFDQTNQRVCGSQNNTGSKFCVKCGARKDESRGMG</sequence>
<dbReference type="PROSITE" id="PS50199">
    <property type="entry name" value="ZF_RANBP2_2"/>
    <property type="match status" value="2"/>
</dbReference>
<dbReference type="InterPro" id="IPR036020">
    <property type="entry name" value="WW_dom_sf"/>
</dbReference>
<feature type="domain" description="RanBP2-type" evidence="8">
    <location>
        <begin position="541"/>
        <end position="578"/>
    </location>
</feature>
<organism evidence="9 10">
    <name type="scientific">Triparma columacea</name>
    <dbReference type="NCBI Taxonomy" id="722753"/>
    <lineage>
        <taxon>Eukaryota</taxon>
        <taxon>Sar</taxon>
        <taxon>Stramenopiles</taxon>
        <taxon>Ochrophyta</taxon>
        <taxon>Bolidophyceae</taxon>
        <taxon>Parmales</taxon>
        <taxon>Triparmaceae</taxon>
        <taxon>Triparma</taxon>
    </lineage>
</organism>
<dbReference type="PROSITE" id="PS01159">
    <property type="entry name" value="WW_DOMAIN_1"/>
    <property type="match status" value="1"/>
</dbReference>
<feature type="compositionally biased region" description="Basic and acidic residues" evidence="6">
    <location>
        <begin position="376"/>
        <end position="395"/>
    </location>
</feature>